<dbReference type="RefSeq" id="WP_143945483.1">
    <property type="nucleotide sequence ID" value="NZ_VKLS01000655.1"/>
</dbReference>
<gene>
    <name evidence="1" type="ORF">FNZ23_28240</name>
</gene>
<keyword evidence="2" id="KW-1185">Reference proteome</keyword>
<sequence>MRRRCGEGAAHTRRGGVVERYAGRVLAERYRLPLRPGGDDGATVLRALDTYSSQEVLLRQVPLPEVVEAEFADAAPGG</sequence>
<accession>A0A553XX71</accession>
<dbReference type="Proteomes" id="UP000320888">
    <property type="component" value="Unassembled WGS sequence"/>
</dbReference>
<name>A0A553XX71_9ACTN</name>
<proteinExistence type="predicted"/>
<evidence type="ECO:0000313" key="1">
    <source>
        <dbReference type="EMBL" id="TSB21529.1"/>
    </source>
</evidence>
<dbReference type="EMBL" id="VKLS01000655">
    <property type="protein sequence ID" value="TSB21529.1"/>
    <property type="molecule type" value="Genomic_DNA"/>
</dbReference>
<comment type="caution">
    <text evidence="1">The sequence shown here is derived from an EMBL/GenBank/DDBJ whole genome shotgun (WGS) entry which is preliminary data.</text>
</comment>
<organism evidence="1 2">
    <name type="scientific">Streptomyces benahoarensis</name>
    <dbReference type="NCBI Taxonomy" id="2595054"/>
    <lineage>
        <taxon>Bacteria</taxon>
        <taxon>Bacillati</taxon>
        <taxon>Actinomycetota</taxon>
        <taxon>Actinomycetes</taxon>
        <taxon>Kitasatosporales</taxon>
        <taxon>Streptomycetaceae</taxon>
        <taxon>Streptomyces</taxon>
    </lineage>
</organism>
<reference evidence="1 2" key="1">
    <citation type="submission" date="2019-07" db="EMBL/GenBank/DDBJ databases">
        <title>Draft genome for Streptomyces benahoarensis MZ03-48.</title>
        <authorList>
            <person name="Gonzalez-Pimentel J.L."/>
        </authorList>
    </citation>
    <scope>NUCLEOTIDE SEQUENCE [LARGE SCALE GENOMIC DNA]</scope>
    <source>
        <strain evidence="1 2">MZ03-48</strain>
    </source>
</reference>
<evidence type="ECO:0000313" key="2">
    <source>
        <dbReference type="Proteomes" id="UP000320888"/>
    </source>
</evidence>
<dbReference type="AlphaFoldDB" id="A0A553XX71"/>
<protein>
    <submittedName>
        <fullName evidence="1">Uncharacterized protein</fullName>
    </submittedName>
</protein>
<feature type="non-terminal residue" evidence="1">
    <location>
        <position position="78"/>
    </location>
</feature>